<evidence type="ECO:0000313" key="3">
    <source>
        <dbReference type="Proteomes" id="UP001501442"/>
    </source>
</evidence>
<keyword evidence="3" id="KW-1185">Reference proteome</keyword>
<dbReference type="Pfam" id="PF01022">
    <property type="entry name" value="HTH_5"/>
    <property type="match status" value="1"/>
</dbReference>
<protein>
    <submittedName>
        <fullName evidence="2">Helix-turn-helix domain-containing protein</fullName>
    </submittedName>
</protein>
<dbReference type="EMBL" id="BAABHK010000001">
    <property type="protein sequence ID" value="GAA4619856.1"/>
    <property type="molecule type" value="Genomic_DNA"/>
</dbReference>
<dbReference type="InterPro" id="IPR001845">
    <property type="entry name" value="HTH_ArsR_DNA-bd_dom"/>
</dbReference>
<name>A0ABP8U1J1_9ACTN</name>
<gene>
    <name evidence="2" type="ORF">GCM10023196_001540</name>
</gene>
<organism evidence="2 3">
    <name type="scientific">Actinoallomurus vinaceus</name>
    <dbReference type="NCBI Taxonomy" id="1080074"/>
    <lineage>
        <taxon>Bacteria</taxon>
        <taxon>Bacillati</taxon>
        <taxon>Actinomycetota</taxon>
        <taxon>Actinomycetes</taxon>
        <taxon>Streptosporangiales</taxon>
        <taxon>Thermomonosporaceae</taxon>
        <taxon>Actinoallomurus</taxon>
    </lineage>
</organism>
<sequence length="128" mass="14086">MIGIEVSDDAGREAMVMSVTRTEPQDRSPEHPAPEAFTLQEVLDAVVDPVRRSIVCQLSASTSAKSCGSFDLPVGRSTATHHFRILREAGLIRQYYVGTSRMNELRREEVEEAFPGLLDALVSAAARR</sequence>
<dbReference type="Proteomes" id="UP001501442">
    <property type="component" value="Unassembled WGS sequence"/>
</dbReference>
<evidence type="ECO:0000313" key="2">
    <source>
        <dbReference type="EMBL" id="GAA4619856.1"/>
    </source>
</evidence>
<dbReference type="InterPro" id="IPR036390">
    <property type="entry name" value="WH_DNA-bd_sf"/>
</dbReference>
<proteinExistence type="predicted"/>
<dbReference type="Gene3D" id="1.10.10.10">
    <property type="entry name" value="Winged helix-like DNA-binding domain superfamily/Winged helix DNA-binding domain"/>
    <property type="match status" value="1"/>
</dbReference>
<dbReference type="InterPro" id="IPR011991">
    <property type="entry name" value="ArsR-like_HTH"/>
</dbReference>
<reference evidence="3" key="1">
    <citation type="journal article" date="2019" name="Int. J. Syst. Evol. Microbiol.">
        <title>The Global Catalogue of Microorganisms (GCM) 10K type strain sequencing project: providing services to taxonomists for standard genome sequencing and annotation.</title>
        <authorList>
            <consortium name="The Broad Institute Genomics Platform"/>
            <consortium name="The Broad Institute Genome Sequencing Center for Infectious Disease"/>
            <person name="Wu L."/>
            <person name="Ma J."/>
        </authorList>
    </citation>
    <scope>NUCLEOTIDE SEQUENCE [LARGE SCALE GENOMIC DNA]</scope>
    <source>
        <strain evidence="3">JCM 17939</strain>
    </source>
</reference>
<dbReference type="InterPro" id="IPR036388">
    <property type="entry name" value="WH-like_DNA-bd_sf"/>
</dbReference>
<comment type="caution">
    <text evidence="2">The sequence shown here is derived from an EMBL/GenBank/DDBJ whole genome shotgun (WGS) entry which is preliminary data.</text>
</comment>
<dbReference type="SMART" id="SM00418">
    <property type="entry name" value="HTH_ARSR"/>
    <property type="match status" value="1"/>
</dbReference>
<dbReference type="SUPFAM" id="SSF46785">
    <property type="entry name" value="Winged helix' DNA-binding domain"/>
    <property type="match status" value="1"/>
</dbReference>
<dbReference type="CDD" id="cd00090">
    <property type="entry name" value="HTH_ARSR"/>
    <property type="match status" value="1"/>
</dbReference>
<accession>A0ABP8U1J1</accession>
<evidence type="ECO:0000259" key="1">
    <source>
        <dbReference type="PROSITE" id="PS50987"/>
    </source>
</evidence>
<feature type="domain" description="HTH arsR-type" evidence="1">
    <location>
        <begin position="31"/>
        <end position="125"/>
    </location>
</feature>
<dbReference type="PROSITE" id="PS50987">
    <property type="entry name" value="HTH_ARSR_2"/>
    <property type="match status" value="1"/>
</dbReference>